<dbReference type="Proteomes" id="UP000215596">
    <property type="component" value="Unassembled WGS sequence"/>
</dbReference>
<sequence>MDTHMAKIQVHFKVFSVGRCASCNAYNEVMIYDYGRMTYAEMEKKMDTVKHEVKNLQCKKCGHWYPPKSMVYRDSENKIPELSQEIPYGSLRTQEESAEWMAAHEARYEVFESKASEFWMAYTDFALEDWRAAVNELTRVEIESAYKEMGIKSQLRTDQHARKDALNRNLSDADKRIFWRAANEYFVREELLYIGAVGWTPVEYAKTYGRRRTQFAMLHFPVPDVHEPERTRSVAQLFRRDRGDNAFLLRKLSTLNNEVEGAKKRATEYFHANETLKAEVAVGQRKLAEAYDRIRQLEDALQASALINTGDSNDKRKIREQKSFISELLTEVKRLQKLLPEASATVDFPDTGPSEPEDTENDPPQSYASLQGKTLVIIGGDRSEQASNVNAPCRIITVDGMTMGVELDAALKQADIIVVLKWHISHAAMWTARAHAIETDTPIIYSSPINIARILDLAAKKLLPS</sequence>
<protein>
    <recommendedName>
        <fullName evidence="5">DUF2325 domain-containing protein</fullName>
    </recommendedName>
</protein>
<comment type="caution">
    <text evidence="3">The sequence shown here is derived from an EMBL/GenBank/DDBJ whole genome shotgun (WGS) entry which is preliminary data.</text>
</comment>
<organism evidence="3 4">
    <name type="scientific">Paenibacillus campinasensis</name>
    <dbReference type="NCBI Taxonomy" id="66347"/>
    <lineage>
        <taxon>Bacteria</taxon>
        <taxon>Bacillati</taxon>
        <taxon>Bacillota</taxon>
        <taxon>Bacilli</taxon>
        <taxon>Bacillales</taxon>
        <taxon>Paenibacillaceae</taxon>
        <taxon>Paenibacillus</taxon>
    </lineage>
</organism>
<evidence type="ECO:0000313" key="3">
    <source>
        <dbReference type="EMBL" id="PAD72861.1"/>
    </source>
</evidence>
<dbReference type="OrthoDB" id="2793163at2"/>
<reference evidence="3 4" key="1">
    <citation type="submission" date="2017-07" db="EMBL/GenBank/DDBJ databases">
        <title>Isolation and whole genome analysis of endospore-forming bacteria from heroin.</title>
        <authorList>
            <person name="Kalinowski J."/>
            <person name="Ahrens B."/>
            <person name="Al-Dilaimi A."/>
            <person name="Winkler A."/>
            <person name="Wibberg D."/>
            <person name="Schleenbecker U."/>
            <person name="Ruckert C."/>
            <person name="Wolfel R."/>
            <person name="Grass G."/>
        </authorList>
    </citation>
    <scope>NUCLEOTIDE SEQUENCE [LARGE SCALE GENOMIC DNA]</scope>
    <source>
        <strain evidence="3 4">7537-G1</strain>
    </source>
</reference>
<name>A0A268EIA8_9BACL</name>
<evidence type="ECO:0000313" key="4">
    <source>
        <dbReference type="Proteomes" id="UP000215596"/>
    </source>
</evidence>
<accession>A0A268EIA8</accession>
<feature type="coiled-coil region" evidence="1">
    <location>
        <begin position="245"/>
        <end position="300"/>
    </location>
</feature>
<evidence type="ECO:0000256" key="1">
    <source>
        <dbReference type="SAM" id="Coils"/>
    </source>
</evidence>
<dbReference type="AlphaFoldDB" id="A0A268EIA8"/>
<feature type="region of interest" description="Disordered" evidence="2">
    <location>
        <begin position="343"/>
        <end position="367"/>
    </location>
</feature>
<dbReference type="EMBL" id="NPBY01000074">
    <property type="protein sequence ID" value="PAD72861.1"/>
    <property type="molecule type" value="Genomic_DNA"/>
</dbReference>
<evidence type="ECO:0008006" key="5">
    <source>
        <dbReference type="Google" id="ProtNLM"/>
    </source>
</evidence>
<gene>
    <name evidence="3" type="ORF">CHH67_21380</name>
</gene>
<proteinExistence type="predicted"/>
<evidence type="ECO:0000256" key="2">
    <source>
        <dbReference type="SAM" id="MobiDB-lite"/>
    </source>
</evidence>
<keyword evidence="1" id="KW-0175">Coiled coil</keyword>